<dbReference type="AlphaFoldDB" id="A0A154BN09"/>
<keyword evidence="3" id="KW-1185">Reference proteome</keyword>
<dbReference type="RefSeq" id="WP_066244945.1">
    <property type="nucleotide sequence ID" value="NZ_LSGP01000025.1"/>
</dbReference>
<evidence type="ECO:0000313" key="3">
    <source>
        <dbReference type="Proteomes" id="UP000076268"/>
    </source>
</evidence>
<feature type="transmembrane region" description="Helical" evidence="1">
    <location>
        <begin position="349"/>
        <end position="370"/>
    </location>
</feature>
<keyword evidence="1" id="KW-0472">Membrane</keyword>
<keyword evidence="1" id="KW-1133">Transmembrane helix</keyword>
<accession>A0A154BN09</accession>
<sequence length="426" mass="45215">MEGLQTILLLVVYVGLVLFAMRGGNLIFGFLVSALAWAIIGQMPYTAVVNDIIQKGAESYGPTAIVVIFGSWFGRMLVETGIAGSLIRRAVELGGDKALVTTILVSLVTTFIFTSTFGVGAVIAIGVIALPVLLSIGVPEKVAVPAFTMSIGAAMYINQVLFKQIIMFFPPNSVPFNGPYFTFGLTAMLVSLSVIVLMLIYNLSLKKTVKAWSAPAAPPNTAHVSAIAYIVPAVPVLMAVLFNWPPLPGMILAIFLTLVTTNKLLPWQNAQAMLLRGLKDGTADVALLLGMLFTLAMFGAAAGKVAGIFKAVLGPFIPTNPWTIAIAFGVVAPLGLFRGPLMAWGAGSATISILVGLNIFPPALLLPLVYVPTISMAISMCPTQSWNLWAISYSKVPVTQHLRSGVAWAWLCVLINCLLAVSFFGK</sequence>
<feature type="transmembrane region" description="Helical" evidence="1">
    <location>
        <begin position="146"/>
        <end position="169"/>
    </location>
</feature>
<dbReference type="OrthoDB" id="1661999at2"/>
<feature type="transmembrane region" description="Helical" evidence="1">
    <location>
        <begin position="121"/>
        <end position="139"/>
    </location>
</feature>
<organism evidence="2 3">
    <name type="scientific">Anaerosporomusa subterranea</name>
    <dbReference type="NCBI Taxonomy" id="1794912"/>
    <lineage>
        <taxon>Bacteria</taxon>
        <taxon>Bacillati</taxon>
        <taxon>Bacillota</taxon>
        <taxon>Negativicutes</taxon>
        <taxon>Acetonemataceae</taxon>
        <taxon>Anaerosporomusa</taxon>
    </lineage>
</organism>
<feature type="transmembrane region" description="Helical" evidence="1">
    <location>
        <begin position="222"/>
        <end position="241"/>
    </location>
</feature>
<feature type="transmembrane region" description="Helical" evidence="1">
    <location>
        <begin position="285"/>
        <end position="309"/>
    </location>
</feature>
<proteinExistence type="predicted"/>
<dbReference type="Proteomes" id="UP000076268">
    <property type="component" value="Unassembled WGS sequence"/>
</dbReference>
<feature type="transmembrane region" description="Helical" evidence="1">
    <location>
        <begin position="321"/>
        <end position="337"/>
    </location>
</feature>
<feature type="transmembrane region" description="Helical" evidence="1">
    <location>
        <begin position="247"/>
        <end position="265"/>
    </location>
</feature>
<name>A0A154BN09_ANASB</name>
<feature type="transmembrane region" description="Helical" evidence="1">
    <location>
        <begin position="407"/>
        <end position="425"/>
    </location>
</feature>
<dbReference type="EMBL" id="LSGP01000025">
    <property type="protein sequence ID" value="KYZ75291.1"/>
    <property type="molecule type" value="Genomic_DNA"/>
</dbReference>
<dbReference type="STRING" id="1794912.AXX12_14125"/>
<protein>
    <recommendedName>
        <fullName evidence="4">Gluconate:proton symporter</fullName>
    </recommendedName>
</protein>
<keyword evidence="1" id="KW-0812">Transmembrane</keyword>
<feature type="transmembrane region" description="Helical" evidence="1">
    <location>
        <begin position="98"/>
        <end position="115"/>
    </location>
</feature>
<evidence type="ECO:0008006" key="4">
    <source>
        <dbReference type="Google" id="ProtNLM"/>
    </source>
</evidence>
<evidence type="ECO:0000256" key="1">
    <source>
        <dbReference type="SAM" id="Phobius"/>
    </source>
</evidence>
<feature type="transmembrane region" description="Helical" evidence="1">
    <location>
        <begin position="60"/>
        <end position="78"/>
    </location>
</feature>
<reference evidence="2 3" key="1">
    <citation type="submission" date="2016-02" db="EMBL/GenBank/DDBJ databases">
        <title>Anaerosporomusa subterraneum gen. nov., sp. nov., a spore-forming obligate anaerobe isolated from saprolite.</title>
        <authorList>
            <person name="Choi J.K."/>
            <person name="Shah M."/>
            <person name="Yee N."/>
        </authorList>
    </citation>
    <scope>NUCLEOTIDE SEQUENCE [LARGE SCALE GENOMIC DNA]</scope>
    <source>
        <strain evidence="2 3">RU4</strain>
    </source>
</reference>
<comment type="caution">
    <text evidence="2">The sequence shown here is derived from an EMBL/GenBank/DDBJ whole genome shotgun (WGS) entry which is preliminary data.</text>
</comment>
<feature type="transmembrane region" description="Helical" evidence="1">
    <location>
        <begin position="181"/>
        <end position="201"/>
    </location>
</feature>
<feature type="transmembrane region" description="Helical" evidence="1">
    <location>
        <begin position="7"/>
        <end position="40"/>
    </location>
</feature>
<gene>
    <name evidence="2" type="ORF">AXX12_14125</name>
</gene>
<evidence type="ECO:0000313" key="2">
    <source>
        <dbReference type="EMBL" id="KYZ75291.1"/>
    </source>
</evidence>